<reference evidence="2" key="1">
    <citation type="submission" date="2020-01" db="EMBL/GenBank/DDBJ databases">
        <title>'Steroidobacter agaridevorans' sp. nov., agar-degrading bacteria isolated from rhizosphere soils.</title>
        <authorList>
            <person name="Ikenaga M."/>
            <person name="Kataoka M."/>
            <person name="Murouchi A."/>
            <person name="Katsuragi S."/>
            <person name="Sakai M."/>
        </authorList>
    </citation>
    <scope>NUCLEOTIDE SEQUENCE [LARGE SCALE GENOMIC DNA]</scope>
    <source>
        <strain evidence="2">YU21-B</strain>
    </source>
</reference>
<dbReference type="Gene3D" id="3.30.160.100">
    <property type="entry name" value="Ribosome hibernation promotion factor-like"/>
    <property type="match status" value="1"/>
</dbReference>
<dbReference type="EMBL" id="BLJN01000002">
    <property type="protein sequence ID" value="GFE80853.1"/>
    <property type="molecule type" value="Genomic_DNA"/>
</dbReference>
<gene>
    <name evidence="1" type="ORF">GCM10011487_28530</name>
</gene>
<evidence type="ECO:0008006" key="3">
    <source>
        <dbReference type="Google" id="ProtNLM"/>
    </source>
</evidence>
<dbReference type="Pfam" id="PF02482">
    <property type="entry name" value="Ribosomal_S30AE"/>
    <property type="match status" value="1"/>
</dbReference>
<keyword evidence="2" id="KW-1185">Reference proteome</keyword>
<dbReference type="SUPFAM" id="SSF69754">
    <property type="entry name" value="Ribosome binding protein Y (YfiA homologue)"/>
    <property type="match status" value="1"/>
</dbReference>
<organism evidence="1 2">
    <name type="scientific">Steroidobacter agaridevorans</name>
    <dbReference type="NCBI Taxonomy" id="2695856"/>
    <lineage>
        <taxon>Bacteria</taxon>
        <taxon>Pseudomonadati</taxon>
        <taxon>Pseudomonadota</taxon>
        <taxon>Gammaproteobacteria</taxon>
        <taxon>Steroidobacterales</taxon>
        <taxon>Steroidobacteraceae</taxon>
        <taxon>Steroidobacter</taxon>
    </lineage>
</organism>
<comment type="caution">
    <text evidence="1">The sequence shown here is derived from an EMBL/GenBank/DDBJ whole genome shotgun (WGS) entry which is preliminary data.</text>
</comment>
<evidence type="ECO:0000313" key="1">
    <source>
        <dbReference type="EMBL" id="GFE80853.1"/>
    </source>
</evidence>
<dbReference type="InterPro" id="IPR003489">
    <property type="entry name" value="RHF/RaiA"/>
</dbReference>
<protein>
    <recommendedName>
        <fullName evidence="3">Ribosomal subunit interface protein</fullName>
    </recommendedName>
</protein>
<dbReference type="InterPro" id="IPR036567">
    <property type="entry name" value="RHF-like"/>
</dbReference>
<sequence length="103" mass="11534">MQVQVNHDNRVRLAEDTAERLSKTVEDYLAKFAERITRVEMHLGDLNGGKGGPDKRCMLEARMSNLQPIAVTHHAETVQLAIDGALERLDHAISHAIGKRETH</sequence>
<proteinExistence type="predicted"/>
<dbReference type="RefSeq" id="WP_161812476.1">
    <property type="nucleotide sequence ID" value="NZ_BLJN01000002.1"/>
</dbReference>
<accession>A0A829YD25</accession>
<evidence type="ECO:0000313" key="2">
    <source>
        <dbReference type="Proteomes" id="UP000445000"/>
    </source>
</evidence>
<name>A0A829YD25_9GAMM</name>
<dbReference type="AlphaFoldDB" id="A0A829YD25"/>
<dbReference type="Proteomes" id="UP000445000">
    <property type="component" value="Unassembled WGS sequence"/>
</dbReference>